<dbReference type="OMA" id="WIGCTSA"/>
<dbReference type="InterPro" id="IPR032157">
    <property type="entry name" value="PAC4"/>
</dbReference>
<dbReference type="PANTHER" id="PTHR33559:SF1">
    <property type="entry name" value="PROTEASOME ASSEMBLY CHAPERONE 4"/>
    <property type="match status" value="1"/>
</dbReference>
<dbReference type="PANTHER" id="PTHR33559">
    <property type="entry name" value="PROTEASOME ASSEMBLY CHAPERONE 4"/>
    <property type="match status" value="1"/>
</dbReference>
<organism evidence="1 2">
    <name type="scientific">Ceratopteris richardii</name>
    <name type="common">Triangle waterfern</name>
    <dbReference type="NCBI Taxonomy" id="49495"/>
    <lineage>
        <taxon>Eukaryota</taxon>
        <taxon>Viridiplantae</taxon>
        <taxon>Streptophyta</taxon>
        <taxon>Embryophyta</taxon>
        <taxon>Tracheophyta</taxon>
        <taxon>Polypodiopsida</taxon>
        <taxon>Polypodiidae</taxon>
        <taxon>Polypodiales</taxon>
        <taxon>Pteridineae</taxon>
        <taxon>Pteridaceae</taxon>
        <taxon>Parkerioideae</taxon>
        <taxon>Ceratopteris</taxon>
    </lineage>
</organism>
<proteinExistence type="predicted"/>
<name>A0A8T2SXQ5_CERRI</name>
<sequence>MDEPIGTGEDGACVHSQLASFSSSCTLQQPKKLHTFSREVQEGVLHFQIFKLDNQLYIWIGCNSGKLGQLYASMPTPFERIPSLATLIGGTSDSVGASIARRLALKTGWSVVLACNLPKNSPNLEAQAEMELLSELRTQGYVYKRTA</sequence>
<evidence type="ECO:0008006" key="3">
    <source>
        <dbReference type="Google" id="ProtNLM"/>
    </source>
</evidence>
<dbReference type="GO" id="GO:0043248">
    <property type="term" value="P:proteasome assembly"/>
    <property type="evidence" value="ECO:0007669"/>
    <property type="project" value="InterPro"/>
</dbReference>
<dbReference type="Pfam" id="PF16093">
    <property type="entry name" value="PAC4"/>
    <property type="match status" value="1"/>
</dbReference>
<evidence type="ECO:0000313" key="1">
    <source>
        <dbReference type="EMBL" id="KAH7387591.1"/>
    </source>
</evidence>
<gene>
    <name evidence="1" type="ORF">KP509_16G031500</name>
</gene>
<reference evidence="1" key="1">
    <citation type="submission" date="2021-08" db="EMBL/GenBank/DDBJ databases">
        <title>WGS assembly of Ceratopteris richardii.</title>
        <authorList>
            <person name="Marchant D.B."/>
            <person name="Chen G."/>
            <person name="Jenkins J."/>
            <person name="Shu S."/>
            <person name="Leebens-Mack J."/>
            <person name="Grimwood J."/>
            <person name="Schmutz J."/>
            <person name="Soltis P."/>
            <person name="Soltis D."/>
            <person name="Chen Z.-H."/>
        </authorList>
    </citation>
    <scope>NUCLEOTIDE SEQUENCE</scope>
    <source>
        <strain evidence="1">Whitten #5841</strain>
        <tissue evidence="1">Leaf</tissue>
    </source>
</reference>
<evidence type="ECO:0000313" key="2">
    <source>
        <dbReference type="Proteomes" id="UP000825935"/>
    </source>
</evidence>
<comment type="caution">
    <text evidence="1">The sequence shown here is derived from an EMBL/GenBank/DDBJ whole genome shotgun (WGS) entry which is preliminary data.</text>
</comment>
<protein>
    <recommendedName>
        <fullName evidence="3">Proteasome assembly chaperone 4</fullName>
    </recommendedName>
</protein>
<keyword evidence="2" id="KW-1185">Reference proteome</keyword>
<dbReference type="AlphaFoldDB" id="A0A8T2SXQ5"/>
<accession>A0A8T2SXQ5</accession>
<dbReference type="OrthoDB" id="368507at2759"/>
<dbReference type="Proteomes" id="UP000825935">
    <property type="component" value="Chromosome 16"/>
</dbReference>
<dbReference type="EMBL" id="CM035421">
    <property type="protein sequence ID" value="KAH7387591.1"/>
    <property type="molecule type" value="Genomic_DNA"/>
</dbReference>